<name>G5SX06_9BACT</name>
<dbReference type="AlphaFoldDB" id="G5SX06"/>
<protein>
    <submittedName>
        <fullName evidence="1">Uncharacterized protein</fullName>
    </submittedName>
</protein>
<organism evidence="1 2">
    <name type="scientific">Paraprevotella clara YIT 11840</name>
    <dbReference type="NCBI Taxonomy" id="762968"/>
    <lineage>
        <taxon>Bacteria</taxon>
        <taxon>Pseudomonadati</taxon>
        <taxon>Bacteroidota</taxon>
        <taxon>Bacteroidia</taxon>
        <taxon>Bacteroidales</taxon>
        <taxon>Prevotellaceae</taxon>
        <taxon>Paraprevotella</taxon>
    </lineage>
</organism>
<dbReference type="EMBL" id="AFFY01000098">
    <property type="protein sequence ID" value="EHG98387.1"/>
    <property type="molecule type" value="Genomic_DNA"/>
</dbReference>
<evidence type="ECO:0000313" key="1">
    <source>
        <dbReference type="EMBL" id="EHG98387.1"/>
    </source>
</evidence>
<dbReference type="Proteomes" id="UP000003598">
    <property type="component" value="Unassembled WGS sequence"/>
</dbReference>
<comment type="caution">
    <text evidence="1">The sequence shown here is derived from an EMBL/GenBank/DDBJ whole genome shotgun (WGS) entry which is preliminary data.</text>
</comment>
<proteinExistence type="predicted"/>
<keyword evidence="2" id="KW-1185">Reference proteome</keyword>
<gene>
    <name evidence="1" type="ORF">HMPREF9441_03934</name>
</gene>
<dbReference type="HOGENOM" id="CLU_3203017_0_0_10"/>
<evidence type="ECO:0000313" key="2">
    <source>
        <dbReference type="Proteomes" id="UP000003598"/>
    </source>
</evidence>
<sequence>MFFRLQSVIMTQQDGKRRKNCLLFLYLGDKKRKKAVFTRKNKGSV</sequence>
<reference evidence="1 2" key="1">
    <citation type="submission" date="2011-03" db="EMBL/GenBank/DDBJ databases">
        <authorList>
            <person name="Weinstock G."/>
            <person name="Sodergren E."/>
            <person name="Clifton S."/>
            <person name="Fulton L."/>
            <person name="Fulton B."/>
            <person name="Courtney L."/>
            <person name="Fronick C."/>
            <person name="Harrison M."/>
            <person name="Strong C."/>
            <person name="Farmer C."/>
            <person name="Delahaunty K."/>
            <person name="Markovic C."/>
            <person name="Hall O."/>
            <person name="Minx P."/>
            <person name="Tomlinson C."/>
            <person name="Mitreva M."/>
            <person name="Hou S."/>
            <person name="Chen J."/>
            <person name="Wollam A."/>
            <person name="Pepin K.H."/>
            <person name="Johnson M."/>
            <person name="Bhonagiri V."/>
            <person name="Zhang X."/>
            <person name="Suruliraj S."/>
            <person name="Warren W."/>
            <person name="Chinwalla A."/>
            <person name="Mardis E.R."/>
            <person name="Wilson R.K."/>
        </authorList>
    </citation>
    <scope>NUCLEOTIDE SEQUENCE [LARGE SCALE GENOMIC DNA]</scope>
    <source>
        <strain evidence="1 2">YIT 11840</strain>
    </source>
</reference>
<accession>G5SX06</accession>